<comment type="caution">
    <text evidence="2">The sequence shown here is derived from an EMBL/GenBank/DDBJ whole genome shotgun (WGS) entry which is preliminary data.</text>
</comment>
<feature type="region of interest" description="Disordered" evidence="1">
    <location>
        <begin position="342"/>
        <end position="374"/>
    </location>
</feature>
<evidence type="ECO:0000313" key="3">
    <source>
        <dbReference type="Proteomes" id="UP000321258"/>
    </source>
</evidence>
<feature type="compositionally biased region" description="Acidic residues" evidence="1">
    <location>
        <begin position="357"/>
        <end position="374"/>
    </location>
</feature>
<evidence type="ECO:0000256" key="1">
    <source>
        <dbReference type="SAM" id="MobiDB-lite"/>
    </source>
</evidence>
<dbReference type="Pfam" id="PF04860">
    <property type="entry name" value="Phage_portal"/>
    <property type="match status" value="1"/>
</dbReference>
<gene>
    <name evidence="2" type="ORF">MHA02_30430</name>
</gene>
<dbReference type="EMBL" id="BJZT01000032">
    <property type="protein sequence ID" value="GEP00656.1"/>
    <property type="molecule type" value="Genomic_DNA"/>
</dbReference>
<feature type="region of interest" description="Disordered" evidence="1">
    <location>
        <begin position="294"/>
        <end position="315"/>
    </location>
</feature>
<dbReference type="AlphaFoldDB" id="A0A512ISJ9"/>
<dbReference type="Proteomes" id="UP000321258">
    <property type="component" value="Unassembled WGS sequence"/>
</dbReference>
<organism evidence="2 3">
    <name type="scientific">Methylobacterium haplocladii</name>
    <dbReference type="NCBI Taxonomy" id="1176176"/>
    <lineage>
        <taxon>Bacteria</taxon>
        <taxon>Pseudomonadati</taxon>
        <taxon>Pseudomonadota</taxon>
        <taxon>Alphaproteobacteria</taxon>
        <taxon>Hyphomicrobiales</taxon>
        <taxon>Methylobacteriaceae</taxon>
        <taxon>Methylobacterium</taxon>
    </lineage>
</organism>
<reference evidence="2 3" key="1">
    <citation type="submission" date="2019-07" db="EMBL/GenBank/DDBJ databases">
        <title>Whole genome shotgun sequence of Methylobacterium haplocladii NBRC 107714.</title>
        <authorList>
            <person name="Hosoyama A."/>
            <person name="Uohara A."/>
            <person name="Ohji S."/>
            <person name="Ichikawa N."/>
        </authorList>
    </citation>
    <scope>NUCLEOTIDE SEQUENCE [LARGE SCALE GENOMIC DNA]</scope>
    <source>
        <strain evidence="2 3">NBRC 107714</strain>
    </source>
</reference>
<protein>
    <recommendedName>
        <fullName evidence="4">Phage portal protein</fullName>
    </recommendedName>
</protein>
<keyword evidence="3" id="KW-1185">Reference proteome</keyword>
<accession>A0A512ISJ9</accession>
<evidence type="ECO:0008006" key="4">
    <source>
        <dbReference type="Google" id="ProtNLM"/>
    </source>
</evidence>
<dbReference type="InterPro" id="IPR006944">
    <property type="entry name" value="Phage/GTA_portal"/>
</dbReference>
<name>A0A512ISJ9_9HYPH</name>
<evidence type="ECO:0000313" key="2">
    <source>
        <dbReference type="EMBL" id="GEP00656.1"/>
    </source>
</evidence>
<sequence length="374" mass="41689">MLGRARQHDRDTRIDAVEKMLRKPDGVTPFATWMRMLVEDLLVLDAPAIERRRNRGGELIGLDVVDGGTIKVLVDERGRRPMMPLPAYQQVIKGVPWADLTSDDLIYAPRNPRSNHLYGYSPVEQIVVTLTTAMRRQATQLAYFTEGNTPAGLLSAPEGWTPEQIKDWQSWMDAKLSGQTGERSKQLWVPKDTKYQAFKDAPIKDEFDEWLARIVCFAFSLPPTPFVKQVNRATSDNDAEQSEEQGLAPLLLWAKRMLDSVVQDDLGHPDLEFEWNPAREIDPKVQAEIDDKNLRNGSETIDEVRERRGQGPVPGGNKARIYIAQGAIEIEANDAAVIASAEAAARAAQPPEVDSGNGDDEDPDIDPPEGDEDA</sequence>
<proteinExistence type="predicted"/>